<sequence>MDLHLQPCTDSDLELLVRISKTTFIDAFEKDNDPNDFKSYLAFAFDRNRLLKELEDQDTTFYFVYCGSELVGYLKLNENQAQTDIKSDESMELERIYVLQAFQGRRIGKWMLDEAKKIATGKRMAFLWLGVWEKNPRAIKFYQRHGFTKFGTHPYYIGKDRQTDWLMRVDLRNFDSE</sequence>
<dbReference type="Proteomes" id="UP001250656">
    <property type="component" value="Unassembled WGS sequence"/>
</dbReference>
<dbReference type="PANTHER" id="PTHR43420:SF47">
    <property type="entry name" value="N-ACETYLTRANSFERASE DOMAIN-CONTAINING PROTEIN"/>
    <property type="match status" value="1"/>
</dbReference>
<evidence type="ECO:0000259" key="3">
    <source>
        <dbReference type="PROSITE" id="PS51186"/>
    </source>
</evidence>
<organism evidence="4 5">
    <name type="scientific">Pricia mediterranea</name>
    <dbReference type="NCBI Taxonomy" id="3076079"/>
    <lineage>
        <taxon>Bacteria</taxon>
        <taxon>Pseudomonadati</taxon>
        <taxon>Bacteroidota</taxon>
        <taxon>Flavobacteriia</taxon>
        <taxon>Flavobacteriales</taxon>
        <taxon>Flavobacteriaceae</taxon>
        <taxon>Pricia</taxon>
    </lineage>
</organism>
<name>A0ABU3L6I0_9FLAO</name>
<evidence type="ECO:0000256" key="1">
    <source>
        <dbReference type="ARBA" id="ARBA00022679"/>
    </source>
</evidence>
<dbReference type="Pfam" id="PF00583">
    <property type="entry name" value="Acetyltransf_1"/>
    <property type="match status" value="1"/>
</dbReference>
<accession>A0ABU3L6I0</accession>
<dbReference type="InterPro" id="IPR016181">
    <property type="entry name" value="Acyl_CoA_acyltransferase"/>
</dbReference>
<reference evidence="4 5" key="1">
    <citation type="submission" date="2023-09" db="EMBL/GenBank/DDBJ databases">
        <title>Novel taxa isolated from Blanes Bay.</title>
        <authorList>
            <person name="Rey-Velasco X."/>
            <person name="Lucena T."/>
        </authorList>
    </citation>
    <scope>NUCLEOTIDE SEQUENCE [LARGE SCALE GENOMIC DNA]</scope>
    <source>
        <strain evidence="4 5">S334</strain>
    </source>
</reference>
<dbReference type="Gene3D" id="3.40.630.30">
    <property type="match status" value="1"/>
</dbReference>
<dbReference type="InterPro" id="IPR000182">
    <property type="entry name" value="GNAT_dom"/>
</dbReference>
<proteinExistence type="predicted"/>
<dbReference type="PANTHER" id="PTHR43420">
    <property type="entry name" value="ACETYLTRANSFERASE"/>
    <property type="match status" value="1"/>
</dbReference>
<protein>
    <submittedName>
        <fullName evidence="4">GNAT family N-acetyltransferase</fullName>
    </submittedName>
</protein>
<dbReference type="CDD" id="cd04301">
    <property type="entry name" value="NAT_SF"/>
    <property type="match status" value="1"/>
</dbReference>
<evidence type="ECO:0000256" key="2">
    <source>
        <dbReference type="ARBA" id="ARBA00023315"/>
    </source>
</evidence>
<keyword evidence="2" id="KW-0012">Acyltransferase</keyword>
<evidence type="ECO:0000313" key="4">
    <source>
        <dbReference type="EMBL" id="MDT7828958.1"/>
    </source>
</evidence>
<feature type="domain" description="N-acetyltransferase" evidence="3">
    <location>
        <begin position="3"/>
        <end position="172"/>
    </location>
</feature>
<dbReference type="SUPFAM" id="SSF55729">
    <property type="entry name" value="Acyl-CoA N-acyltransferases (Nat)"/>
    <property type="match status" value="1"/>
</dbReference>
<gene>
    <name evidence="4" type="ORF">RQM65_09820</name>
</gene>
<dbReference type="EMBL" id="JAVTTP010000001">
    <property type="protein sequence ID" value="MDT7828958.1"/>
    <property type="molecule type" value="Genomic_DNA"/>
</dbReference>
<dbReference type="PROSITE" id="PS51186">
    <property type="entry name" value="GNAT"/>
    <property type="match status" value="1"/>
</dbReference>
<keyword evidence="5" id="KW-1185">Reference proteome</keyword>
<dbReference type="RefSeq" id="WP_314014585.1">
    <property type="nucleotide sequence ID" value="NZ_JAVTTP010000001.1"/>
</dbReference>
<dbReference type="InterPro" id="IPR050680">
    <property type="entry name" value="YpeA/RimI_acetyltransf"/>
</dbReference>
<keyword evidence="1" id="KW-0808">Transferase</keyword>
<evidence type="ECO:0000313" key="5">
    <source>
        <dbReference type="Proteomes" id="UP001250656"/>
    </source>
</evidence>
<comment type="caution">
    <text evidence="4">The sequence shown here is derived from an EMBL/GenBank/DDBJ whole genome shotgun (WGS) entry which is preliminary data.</text>
</comment>